<keyword evidence="6 13" id="KW-0228">DNA excision</keyword>
<comment type="subcellular location">
    <subcellularLocation>
        <location evidence="1 13 14">Cytoplasm</location>
    </subcellularLocation>
</comment>
<evidence type="ECO:0000256" key="8">
    <source>
        <dbReference type="ARBA" id="ARBA00022881"/>
    </source>
</evidence>
<dbReference type="SUPFAM" id="SSF46600">
    <property type="entry name" value="C-terminal UvrC-binding domain of UvrB"/>
    <property type="match status" value="1"/>
</dbReference>
<dbReference type="GO" id="GO:0003677">
    <property type="term" value="F:DNA binding"/>
    <property type="evidence" value="ECO:0007669"/>
    <property type="project" value="UniProtKB-UniRule"/>
</dbReference>
<evidence type="ECO:0000256" key="1">
    <source>
        <dbReference type="ARBA" id="ARBA00004496"/>
    </source>
</evidence>
<dbReference type="NCBIfam" id="NF003673">
    <property type="entry name" value="PRK05298.1"/>
    <property type="match status" value="1"/>
</dbReference>
<dbReference type="Pfam" id="PF02151">
    <property type="entry name" value="UVR"/>
    <property type="match status" value="1"/>
</dbReference>
<dbReference type="GO" id="GO:0006289">
    <property type="term" value="P:nucleotide-excision repair"/>
    <property type="evidence" value="ECO:0007669"/>
    <property type="project" value="UniProtKB-UniRule"/>
</dbReference>
<keyword evidence="8 13" id="KW-0267">Excision nuclease</keyword>
<dbReference type="Gene3D" id="4.10.860.10">
    <property type="entry name" value="UVR domain"/>
    <property type="match status" value="1"/>
</dbReference>
<dbReference type="Pfam" id="PF04851">
    <property type="entry name" value="ResIII"/>
    <property type="match status" value="1"/>
</dbReference>
<organism evidence="19 20">
    <name type="scientific">Chryseobacterium bernardetii</name>
    <dbReference type="NCBI Taxonomy" id="1241978"/>
    <lineage>
        <taxon>Bacteria</taxon>
        <taxon>Pseudomonadati</taxon>
        <taxon>Bacteroidota</taxon>
        <taxon>Flavobacteriia</taxon>
        <taxon>Flavobacteriales</taxon>
        <taxon>Weeksellaceae</taxon>
        <taxon>Chryseobacterium group</taxon>
        <taxon>Chryseobacterium</taxon>
    </lineage>
</organism>
<comment type="subunit">
    <text evidence="11 13 14">Forms a heterotetramer with UvrA during the search for lesions. Interacts with UvrC in an incision complex.</text>
</comment>
<dbReference type="GO" id="GO:0005737">
    <property type="term" value="C:cytoplasm"/>
    <property type="evidence" value="ECO:0007669"/>
    <property type="project" value="UniProtKB-SubCell"/>
</dbReference>
<dbReference type="OrthoDB" id="9806651at2"/>
<comment type="function">
    <text evidence="13">The UvrABC repair system catalyzes the recognition and processing of DNA lesions. A damage recognition complex composed of 2 UvrA and 2 UvrB subunits scans DNA for abnormalities. Upon binding of the UvrA(2)B(2) complex to a putative damaged site, the DNA wraps around one UvrB monomer. DNA wrap is dependent on ATP binding by UvrB and probably causes local melting of the DNA helix, facilitating insertion of UvrB beta-hairpin between the DNA strands. Then UvrB probes one DNA strand for the presence of a lesion. If a lesion is found the UvrA subunits dissociate and the UvrB-DNA preincision complex is formed. This complex is subsequently bound by UvrC and the second UvrB is released. If no lesion is found, the DNA wraps around the other UvrB subunit that will check the other stand for damage.</text>
</comment>
<dbReference type="GO" id="GO:0009432">
    <property type="term" value="P:SOS response"/>
    <property type="evidence" value="ECO:0007669"/>
    <property type="project" value="UniProtKB-UniRule"/>
</dbReference>
<evidence type="ECO:0000256" key="12">
    <source>
        <dbReference type="ARBA" id="ARBA00029504"/>
    </source>
</evidence>
<evidence type="ECO:0000256" key="6">
    <source>
        <dbReference type="ARBA" id="ARBA00022769"/>
    </source>
</evidence>
<feature type="domain" description="Helicase C-terminal" evidence="18">
    <location>
        <begin position="429"/>
        <end position="591"/>
    </location>
</feature>
<evidence type="ECO:0000256" key="2">
    <source>
        <dbReference type="ARBA" id="ARBA00008533"/>
    </source>
</evidence>
<keyword evidence="9 13" id="KW-0234">DNA repair</keyword>
<evidence type="ECO:0000256" key="7">
    <source>
        <dbReference type="ARBA" id="ARBA00022840"/>
    </source>
</evidence>
<dbReference type="GO" id="GO:0016887">
    <property type="term" value="F:ATP hydrolysis activity"/>
    <property type="evidence" value="ECO:0007669"/>
    <property type="project" value="InterPro"/>
</dbReference>
<evidence type="ECO:0000256" key="9">
    <source>
        <dbReference type="ARBA" id="ARBA00023204"/>
    </source>
</evidence>
<keyword evidence="7 13" id="KW-0067">ATP-binding</keyword>
<evidence type="ECO:0000313" key="20">
    <source>
        <dbReference type="Proteomes" id="UP000271193"/>
    </source>
</evidence>
<evidence type="ECO:0000256" key="13">
    <source>
        <dbReference type="HAMAP-Rule" id="MF_00204"/>
    </source>
</evidence>
<dbReference type="Pfam" id="PF00271">
    <property type="entry name" value="Helicase_C"/>
    <property type="match status" value="1"/>
</dbReference>
<dbReference type="InterPro" id="IPR014001">
    <property type="entry name" value="Helicase_ATP-bd"/>
</dbReference>
<dbReference type="InterPro" id="IPR001943">
    <property type="entry name" value="UVR_dom"/>
</dbReference>
<dbReference type="InterPro" id="IPR036876">
    <property type="entry name" value="UVR_dom_sf"/>
</dbReference>
<dbReference type="SUPFAM" id="SSF52540">
    <property type="entry name" value="P-loop containing nucleoside triphosphate hydrolases"/>
    <property type="match status" value="2"/>
</dbReference>
<dbReference type="InterPro" id="IPR006935">
    <property type="entry name" value="Helicase/UvrB_N"/>
</dbReference>
<evidence type="ECO:0000259" key="18">
    <source>
        <dbReference type="PROSITE" id="PS51194"/>
    </source>
</evidence>
<dbReference type="PANTHER" id="PTHR24029">
    <property type="entry name" value="UVRABC SYSTEM PROTEIN B"/>
    <property type="match status" value="1"/>
</dbReference>
<dbReference type="EMBL" id="CP033932">
    <property type="protein sequence ID" value="AZB24007.1"/>
    <property type="molecule type" value="Genomic_DNA"/>
</dbReference>
<dbReference type="GeneID" id="99064151"/>
<dbReference type="GO" id="GO:0005524">
    <property type="term" value="F:ATP binding"/>
    <property type="evidence" value="ECO:0007669"/>
    <property type="project" value="UniProtKB-UniRule"/>
</dbReference>
<dbReference type="PROSITE" id="PS51194">
    <property type="entry name" value="HELICASE_CTER"/>
    <property type="match status" value="1"/>
</dbReference>
<comment type="domain">
    <text evidence="13">The beta-hairpin motif is involved in DNA binding.</text>
</comment>
<keyword evidence="3 13" id="KW-0963">Cytoplasm</keyword>
<dbReference type="InterPro" id="IPR041471">
    <property type="entry name" value="UvrB_inter"/>
</dbReference>
<dbReference type="Proteomes" id="UP000271193">
    <property type="component" value="Chromosome"/>
</dbReference>
<evidence type="ECO:0000256" key="11">
    <source>
        <dbReference type="ARBA" id="ARBA00026033"/>
    </source>
</evidence>
<evidence type="ECO:0000256" key="10">
    <source>
        <dbReference type="ARBA" id="ARBA00023236"/>
    </source>
</evidence>
<dbReference type="NCBIfam" id="TIGR00631">
    <property type="entry name" value="uvrb"/>
    <property type="match status" value="1"/>
</dbReference>
<proteinExistence type="inferred from homology"/>
<dbReference type="GO" id="GO:0009381">
    <property type="term" value="F:excinuclease ABC activity"/>
    <property type="evidence" value="ECO:0007669"/>
    <property type="project" value="UniProtKB-UniRule"/>
</dbReference>
<dbReference type="AlphaFoldDB" id="A0A3G6T824"/>
<dbReference type="Pfam" id="PF12344">
    <property type="entry name" value="UvrB"/>
    <property type="match status" value="1"/>
</dbReference>
<dbReference type="PANTHER" id="PTHR24029:SF0">
    <property type="entry name" value="UVRABC SYSTEM PROTEIN B"/>
    <property type="match status" value="1"/>
</dbReference>
<evidence type="ECO:0000256" key="5">
    <source>
        <dbReference type="ARBA" id="ARBA00022763"/>
    </source>
</evidence>
<evidence type="ECO:0000256" key="15">
    <source>
        <dbReference type="SAM" id="Coils"/>
    </source>
</evidence>
<feature type="coiled-coil region" evidence="15">
    <location>
        <begin position="625"/>
        <end position="652"/>
    </location>
</feature>
<evidence type="ECO:0000256" key="14">
    <source>
        <dbReference type="RuleBase" id="RU003587"/>
    </source>
</evidence>
<dbReference type="CDD" id="cd18790">
    <property type="entry name" value="SF2_C_UvrB"/>
    <property type="match status" value="1"/>
</dbReference>
<dbReference type="InterPro" id="IPR024759">
    <property type="entry name" value="UvrB_YAD/RRR_dom"/>
</dbReference>
<dbReference type="PROSITE" id="PS51192">
    <property type="entry name" value="HELICASE_ATP_BIND_1"/>
    <property type="match status" value="1"/>
</dbReference>
<evidence type="ECO:0000313" key="19">
    <source>
        <dbReference type="EMBL" id="AZB24007.1"/>
    </source>
</evidence>
<dbReference type="Gene3D" id="3.40.50.300">
    <property type="entry name" value="P-loop containing nucleotide triphosphate hydrolases"/>
    <property type="match status" value="3"/>
</dbReference>
<evidence type="ECO:0000259" key="16">
    <source>
        <dbReference type="PROSITE" id="PS50151"/>
    </source>
</evidence>
<dbReference type="CDD" id="cd17916">
    <property type="entry name" value="DEXHc_UvrB"/>
    <property type="match status" value="1"/>
</dbReference>
<dbReference type="InterPro" id="IPR004807">
    <property type="entry name" value="UvrB"/>
</dbReference>
<evidence type="ECO:0000256" key="4">
    <source>
        <dbReference type="ARBA" id="ARBA00022741"/>
    </source>
</evidence>
<keyword evidence="15" id="KW-0175">Coiled coil</keyword>
<sequence>MDFKLQSEYKPTGDQPQAIEKLTAGIEIGEKYQTLLGVTGSGKTFTVANVIQNVQRPTLVLAHNKTLAAQLFMEFKEFFPENAVEYFVSYYDYYQPEAYIATTGTYIEKDLSINEEVEKLRLSATASLLSGRRDVLIVASVSCIYGIGNPTEFHKSLISIAIGEKVTRTALLHSLVNALYARTLNEFQRGTFRVKGDVIDVFPAYADNAIRIQFFGDEIEKIQSFDPVTGNVESNFDQIQIYPANLFVTSKETLNGAIKEIQDDMVKQVDFFSSIGKPLEAKRLQERTELDLEMIKELGYCSGIENYSRYLDGRLPGTRPFCLIDYFPKDFLMVIDESHVTVPQVHAMYGGDRSRKESLVEYGFRLPAAMDNRPLKFEEFESMQNQVIYVSATPADYELEKTGGAYIEQIIRPTGLLDPVIEVRPSLNQIDDLMEEIQKRADADERVLVTTLTKKMAEELTKYFTKFGIRTRYIHSDVETLERIQIMQDLRLGLFDVLIGVNLLREGLDLPEVSLVAILDADKEGMLRSRRSMIQTVGRAARNINGKAIMYADKITKSMQATLDETEYRRAKQMKYNEDNGLVPKALNKKISENLVGRSKDFPDEKYTQKEILQKVAEVKATYASEDVEKIIEQKQKEMEAAAKNLDFIKAAKLRDEIAALKN</sequence>
<evidence type="ECO:0000256" key="3">
    <source>
        <dbReference type="ARBA" id="ARBA00022490"/>
    </source>
</evidence>
<dbReference type="InterPro" id="IPR027417">
    <property type="entry name" value="P-loop_NTPase"/>
</dbReference>
<feature type="domain" description="Helicase ATP-binding" evidence="17">
    <location>
        <begin position="24"/>
        <end position="146"/>
    </location>
</feature>
<comment type="similarity">
    <text evidence="2 13 14">Belongs to the UvrB family.</text>
</comment>
<feature type="domain" description="UVR" evidence="16">
    <location>
        <begin position="629"/>
        <end position="663"/>
    </location>
</feature>
<keyword evidence="5 13" id="KW-0227">DNA damage</keyword>
<dbReference type="KEGG" id="cben:EG339_04935"/>
<keyword evidence="10 13" id="KW-0742">SOS response</keyword>
<dbReference type="InterPro" id="IPR001650">
    <property type="entry name" value="Helicase_C-like"/>
</dbReference>
<reference evidence="20" key="1">
    <citation type="submission" date="2018-11" db="EMBL/GenBank/DDBJ databases">
        <title>Proposal to divide the Flavobacteriaceae and reorganize its genera based on Amino Acid Identity values calculated from whole genome sequences.</title>
        <authorList>
            <person name="Nicholson A.C."/>
            <person name="Gulvik C.A."/>
            <person name="Whitney A.M."/>
            <person name="Humrighouse B.W."/>
            <person name="Bell M."/>
            <person name="Holmes B."/>
            <person name="Steigerwalt A.G."/>
            <person name="Villarma A."/>
            <person name="Sheth M."/>
            <person name="Batra D."/>
            <person name="Pryor J."/>
            <person name="Bernardet J.-F."/>
            <person name="Hugo C."/>
            <person name="Kampfer P."/>
            <person name="Newman J."/>
            <person name="McQuiston J.R."/>
        </authorList>
    </citation>
    <scope>NUCLEOTIDE SEQUENCE [LARGE SCALE GENOMIC DNA]</scope>
    <source>
        <strain evidence="20">G0229</strain>
    </source>
</reference>
<protein>
    <recommendedName>
        <fullName evidence="12 13">UvrABC system protein B</fullName>
        <shortName evidence="13">Protein UvrB</shortName>
    </recommendedName>
    <alternativeName>
        <fullName evidence="13">Excinuclease ABC subunit B</fullName>
    </alternativeName>
</protein>
<dbReference type="Pfam" id="PF17757">
    <property type="entry name" value="UvrB_inter"/>
    <property type="match status" value="1"/>
</dbReference>
<name>A0A3G6T824_9FLAO</name>
<keyword evidence="4 13" id="KW-0547">Nucleotide-binding</keyword>
<dbReference type="PROSITE" id="PS50151">
    <property type="entry name" value="UVR"/>
    <property type="match status" value="1"/>
</dbReference>
<accession>A0A3G6T824</accession>
<gene>
    <name evidence="13 19" type="primary">uvrB</name>
    <name evidence="19" type="ORF">EG339_04935</name>
</gene>
<dbReference type="SMART" id="SM00490">
    <property type="entry name" value="HELICc"/>
    <property type="match status" value="1"/>
</dbReference>
<dbReference type="HAMAP" id="MF_00204">
    <property type="entry name" value="UvrB"/>
    <property type="match status" value="1"/>
</dbReference>
<keyword evidence="20" id="KW-1185">Reference proteome</keyword>
<evidence type="ECO:0000259" key="17">
    <source>
        <dbReference type="PROSITE" id="PS51192"/>
    </source>
</evidence>
<dbReference type="SMART" id="SM00487">
    <property type="entry name" value="DEXDc"/>
    <property type="match status" value="1"/>
</dbReference>
<dbReference type="GO" id="GO:0009380">
    <property type="term" value="C:excinuclease repair complex"/>
    <property type="evidence" value="ECO:0007669"/>
    <property type="project" value="InterPro"/>
</dbReference>
<feature type="binding site" evidence="13">
    <location>
        <begin position="37"/>
        <end position="44"/>
    </location>
    <ligand>
        <name>ATP</name>
        <dbReference type="ChEBI" id="CHEBI:30616"/>
    </ligand>
</feature>
<feature type="short sequence motif" description="Beta-hairpin" evidence="13">
    <location>
        <begin position="90"/>
        <end position="113"/>
    </location>
</feature>
<dbReference type="RefSeq" id="WP_123869118.1">
    <property type="nucleotide sequence ID" value="NZ_CP033931.1"/>
</dbReference>